<dbReference type="GO" id="GO:0016747">
    <property type="term" value="F:acyltransferase activity, transferring groups other than amino-acyl groups"/>
    <property type="evidence" value="ECO:0007669"/>
    <property type="project" value="InterPro"/>
</dbReference>
<dbReference type="OrthoDB" id="2017234at2759"/>
<dbReference type="PANTHER" id="PTHR47489:SF2">
    <property type="entry name" value="GCN5-RELATED N-ACETYLTRANSFERASE 5, CHLOROPLASTIC"/>
    <property type="match status" value="1"/>
</dbReference>
<protein>
    <recommendedName>
        <fullName evidence="1">N-acetyltransferase domain-containing protein</fullName>
    </recommendedName>
</protein>
<dbReference type="SUPFAM" id="SSF55729">
    <property type="entry name" value="Acyl-CoA N-acyltransferases (Nat)"/>
    <property type="match status" value="1"/>
</dbReference>
<evidence type="ECO:0000313" key="2">
    <source>
        <dbReference type="EMBL" id="KAG2441755.1"/>
    </source>
</evidence>
<dbReference type="EMBL" id="JAEHOC010000005">
    <property type="protein sequence ID" value="KAG2441755.1"/>
    <property type="molecule type" value="Genomic_DNA"/>
</dbReference>
<sequence length="207" mass="21441">MPQYVAIEVAVPGGRLVVRPIAAGELQAAGVVLTRAFAGSSEAVSLKEVLADLEGQGGAAAATGFFLVARLYPSGSDASSSGGAGLQLPPGQDSRLVATAAVSLSAQDMPVRRLPPPNPPPAAAAYISNMAVDPKFRRQGIARALLAACEEAARGAGLREASLHVREADTAARALYDSAGYAVVAKDSWVDTMRHNIRPRLLMKRTL</sequence>
<dbReference type="PROSITE" id="PS51186">
    <property type="entry name" value="GNAT"/>
    <property type="match status" value="1"/>
</dbReference>
<name>A0A835TPN8_CHLIN</name>
<dbReference type="AlphaFoldDB" id="A0A835TPN8"/>
<dbReference type="PANTHER" id="PTHR47489">
    <property type="entry name" value="ACYL-COA N-ACYLTRANSFERASES (NAT) SUPERFAMILY PROTEIN"/>
    <property type="match status" value="1"/>
</dbReference>
<keyword evidence="3" id="KW-1185">Reference proteome</keyword>
<accession>A0A835TPN8</accession>
<evidence type="ECO:0000313" key="3">
    <source>
        <dbReference type="Proteomes" id="UP000650467"/>
    </source>
</evidence>
<evidence type="ECO:0000259" key="1">
    <source>
        <dbReference type="PROSITE" id="PS51186"/>
    </source>
</evidence>
<dbReference type="Pfam" id="PF00583">
    <property type="entry name" value="Acetyltransf_1"/>
    <property type="match status" value="1"/>
</dbReference>
<dbReference type="InterPro" id="IPR000182">
    <property type="entry name" value="GNAT_dom"/>
</dbReference>
<dbReference type="InterPro" id="IPR016181">
    <property type="entry name" value="Acyl_CoA_acyltransferase"/>
</dbReference>
<comment type="caution">
    <text evidence="2">The sequence shown here is derived from an EMBL/GenBank/DDBJ whole genome shotgun (WGS) entry which is preliminary data.</text>
</comment>
<organism evidence="2 3">
    <name type="scientific">Chlamydomonas incerta</name>
    <dbReference type="NCBI Taxonomy" id="51695"/>
    <lineage>
        <taxon>Eukaryota</taxon>
        <taxon>Viridiplantae</taxon>
        <taxon>Chlorophyta</taxon>
        <taxon>core chlorophytes</taxon>
        <taxon>Chlorophyceae</taxon>
        <taxon>CS clade</taxon>
        <taxon>Chlamydomonadales</taxon>
        <taxon>Chlamydomonadaceae</taxon>
        <taxon>Chlamydomonas</taxon>
    </lineage>
</organism>
<proteinExistence type="predicted"/>
<gene>
    <name evidence="2" type="ORF">HXX76_003368</name>
</gene>
<feature type="domain" description="N-acetyltransferase" evidence="1">
    <location>
        <begin position="16"/>
        <end position="207"/>
    </location>
</feature>
<dbReference type="Gene3D" id="3.40.630.30">
    <property type="match status" value="1"/>
</dbReference>
<reference evidence="2" key="1">
    <citation type="journal article" date="2020" name="bioRxiv">
        <title>Comparative genomics of Chlamydomonas.</title>
        <authorList>
            <person name="Craig R.J."/>
            <person name="Hasan A.R."/>
            <person name="Ness R.W."/>
            <person name="Keightley P.D."/>
        </authorList>
    </citation>
    <scope>NUCLEOTIDE SEQUENCE</scope>
    <source>
        <strain evidence="2">SAG 7.73</strain>
    </source>
</reference>
<dbReference type="Proteomes" id="UP000650467">
    <property type="component" value="Unassembled WGS sequence"/>
</dbReference>